<dbReference type="AlphaFoldDB" id="A0A1B1N8X4"/>
<accession>A0A1B1N8X4</accession>
<dbReference type="InterPro" id="IPR050985">
    <property type="entry name" value="Alpha-glycosidase_related"/>
</dbReference>
<feature type="domain" description="Glycosyl hydrolase family 36 C-terminal" evidence="8">
    <location>
        <begin position="627"/>
        <end position="709"/>
    </location>
</feature>
<evidence type="ECO:0000313" key="11">
    <source>
        <dbReference type="Proteomes" id="UP000092482"/>
    </source>
</evidence>
<dbReference type="Gene3D" id="2.60.40.1180">
    <property type="entry name" value="Golgi alpha-mannosidase II"/>
    <property type="match status" value="1"/>
</dbReference>
<dbReference type="Gene3D" id="2.70.98.60">
    <property type="entry name" value="alpha-galactosidase from lactobacil brevis"/>
    <property type="match status" value="1"/>
</dbReference>
<keyword evidence="3 5" id="KW-0378">Hydrolase</keyword>
<feature type="region of interest" description="Disordered" evidence="7">
    <location>
        <begin position="78"/>
        <end position="109"/>
    </location>
</feature>
<dbReference type="InterPro" id="IPR013785">
    <property type="entry name" value="Aldolase_TIM"/>
</dbReference>
<feature type="domain" description="Glycosyl hydrolase family 36 N-terminal" evidence="9">
    <location>
        <begin position="30"/>
        <end position="267"/>
    </location>
</feature>
<dbReference type="FunFam" id="3.20.20.70:FF:000118">
    <property type="entry name" value="Alpha-galactosidase"/>
    <property type="match status" value="1"/>
</dbReference>
<evidence type="ECO:0000259" key="8">
    <source>
        <dbReference type="Pfam" id="PF16874"/>
    </source>
</evidence>
<dbReference type="STRING" id="1758689.SGUI_0472"/>
<dbReference type="InterPro" id="IPR031704">
    <property type="entry name" value="Glyco_hydro_36_N"/>
</dbReference>
<dbReference type="InterPro" id="IPR017853">
    <property type="entry name" value="GH"/>
</dbReference>
<dbReference type="InterPro" id="IPR038417">
    <property type="entry name" value="Alpga-gal_N_sf"/>
</dbReference>
<dbReference type="Proteomes" id="UP000092482">
    <property type="component" value="Chromosome"/>
</dbReference>
<evidence type="ECO:0000313" key="10">
    <source>
        <dbReference type="EMBL" id="ANS77868.1"/>
    </source>
</evidence>
<comment type="catalytic activity">
    <reaction evidence="1 5">
        <text>Hydrolysis of terminal, non-reducing alpha-D-galactose residues in alpha-D-galactosides, including galactose oligosaccharides, galactomannans and galactolipids.</text>
        <dbReference type="EC" id="3.2.1.22"/>
    </reaction>
</comment>
<dbReference type="PANTHER" id="PTHR43053:SF3">
    <property type="entry name" value="ALPHA-GALACTOSIDASE C-RELATED"/>
    <property type="match status" value="1"/>
</dbReference>
<evidence type="ECO:0000256" key="1">
    <source>
        <dbReference type="ARBA" id="ARBA00001255"/>
    </source>
</evidence>
<evidence type="ECO:0000256" key="7">
    <source>
        <dbReference type="SAM" id="MobiDB-lite"/>
    </source>
</evidence>
<comment type="similarity">
    <text evidence="5">Belongs to the glycosyl hydrolase.</text>
</comment>
<protein>
    <recommendedName>
        <fullName evidence="2 5">Alpha-galactosidase</fullName>
        <ecNumber evidence="2 5">3.2.1.22</ecNumber>
    </recommendedName>
</protein>
<evidence type="ECO:0000256" key="2">
    <source>
        <dbReference type="ARBA" id="ARBA00012755"/>
    </source>
</evidence>
<dbReference type="GO" id="GO:0016052">
    <property type="term" value="P:carbohydrate catabolic process"/>
    <property type="evidence" value="ECO:0007669"/>
    <property type="project" value="InterPro"/>
</dbReference>
<dbReference type="PANTHER" id="PTHR43053">
    <property type="entry name" value="GLYCOSIDASE FAMILY 31"/>
    <property type="match status" value="1"/>
</dbReference>
<dbReference type="GO" id="GO:0004557">
    <property type="term" value="F:alpha-galactosidase activity"/>
    <property type="evidence" value="ECO:0007669"/>
    <property type="project" value="UniProtKB-UniRule"/>
</dbReference>
<evidence type="ECO:0000259" key="9">
    <source>
        <dbReference type="Pfam" id="PF16875"/>
    </source>
</evidence>
<evidence type="ECO:0000256" key="3">
    <source>
        <dbReference type="ARBA" id="ARBA00022801"/>
    </source>
</evidence>
<dbReference type="Gene3D" id="3.20.20.70">
    <property type="entry name" value="Aldolase class I"/>
    <property type="match status" value="1"/>
</dbReference>
<dbReference type="PIRSF" id="PIRSF005536">
    <property type="entry name" value="Agal"/>
    <property type="match status" value="1"/>
</dbReference>
<evidence type="ECO:0000256" key="6">
    <source>
        <dbReference type="PIRSR" id="PIRSR005536-1"/>
    </source>
</evidence>
<gene>
    <name evidence="10" type="ORF">SGUI_0472</name>
</gene>
<dbReference type="InterPro" id="IPR031705">
    <property type="entry name" value="Glyco_hydro_36_C"/>
</dbReference>
<organism evidence="10 11">
    <name type="scientific">Serinicoccus hydrothermalis</name>
    <dbReference type="NCBI Taxonomy" id="1758689"/>
    <lineage>
        <taxon>Bacteria</taxon>
        <taxon>Bacillati</taxon>
        <taxon>Actinomycetota</taxon>
        <taxon>Actinomycetes</taxon>
        <taxon>Micrococcales</taxon>
        <taxon>Ornithinimicrobiaceae</taxon>
        <taxon>Serinicoccus</taxon>
    </lineage>
</organism>
<dbReference type="PATRIC" id="fig|1758689.4.peg.477"/>
<evidence type="ECO:0000256" key="4">
    <source>
        <dbReference type="ARBA" id="ARBA00023295"/>
    </source>
</evidence>
<dbReference type="EC" id="3.2.1.22" evidence="2 5"/>
<dbReference type="Pfam" id="PF02065">
    <property type="entry name" value="Melibiase"/>
    <property type="match status" value="1"/>
</dbReference>
<dbReference type="CDD" id="cd14791">
    <property type="entry name" value="GH36"/>
    <property type="match status" value="1"/>
</dbReference>
<dbReference type="SUPFAM" id="SSF51445">
    <property type="entry name" value="(Trans)glycosidases"/>
    <property type="match status" value="1"/>
</dbReference>
<evidence type="ECO:0000256" key="5">
    <source>
        <dbReference type="PIRNR" id="PIRNR005536"/>
    </source>
</evidence>
<dbReference type="EMBL" id="CP014989">
    <property type="protein sequence ID" value="ANS77868.1"/>
    <property type="molecule type" value="Genomic_DNA"/>
</dbReference>
<sequence length="724" mass="79496">MQWGGGVTQLLHLRSAGTSLVLDLADDLLPVVRHWGADLGELGEQDLQELVVASRVAPGDTPFDSADQVSMLPEHARGWLGRPGVEGSRSGRDWSPAFRTSGDDPATVTTERDGTRRVVVRATDATAYLAVEVEIELHPGGLLRTRTTLTNSGEEPYDVGAVRTALPVPERATELLDFAGRHTMERVPQRQPFDIGLHSREVRTGRTGLDAVHLLCAGEPGFGFGHGQVWAVHLGWSGNQTTYAERLFNGSRVLGSGERLEHGELRLAAGESMTTPWTYAAHATGLDEVAGRFHAWLRSRPQHPTRPRPVTLNNWEATYFDHDLGRLTDLVDRGARVGAERFVLDDGWFGGRRDDTTSLGDWVVSEDVWPDGLEPLIEHVHAAGMEFGLWVEPEMVSLDSDLARTHPEWIFSAGGRRGLESRQQHVLDLGHEGAYAHVRDQLLALLDRYDIAYLKWDHNRYLNDAGHTPGGEPGVRAHTLAVYRLMDELLAAHPGLEIESCSAGGGRVDLGVLERTVRVWASDCIDPLERQQIQRGTMLLVPPELVGTHIASGESHTTGRRHDLDFRAGTALWGHLGIEWDLATCSEEELAELGDWVAFHKVHRELLHTGRVVNGDHHDDATWVHGTVAQDRSEALYQVASLRRPVTTGPGRVRLPGLDPALRYRVTLERPGAEPLTAGRGVVPWAVDGIALPGRVLAETGLPVQPMNPEHGQVWRAVAVGPRG</sequence>
<keyword evidence="4 5" id="KW-0326">Glycosidase</keyword>
<keyword evidence="11" id="KW-1185">Reference proteome</keyword>
<reference evidence="10 11" key="1">
    <citation type="submission" date="2016-03" db="EMBL/GenBank/DDBJ databases">
        <title>Shallow-sea hydrothermal system.</title>
        <authorList>
            <person name="Tang K."/>
        </authorList>
    </citation>
    <scope>NUCLEOTIDE SEQUENCE [LARGE SCALE GENOMIC DNA]</scope>
    <source>
        <strain evidence="10 11">JLT9</strain>
    </source>
</reference>
<dbReference type="InterPro" id="IPR013780">
    <property type="entry name" value="Glyco_hydro_b"/>
</dbReference>
<feature type="active site" description="Proton donor" evidence="6">
    <location>
        <position position="523"/>
    </location>
</feature>
<dbReference type="SMR" id="A0A1B1N8X4"/>
<dbReference type="PRINTS" id="PR00743">
    <property type="entry name" value="GLHYDRLASE36"/>
</dbReference>
<dbReference type="Pfam" id="PF16874">
    <property type="entry name" value="Glyco_hydro_36C"/>
    <property type="match status" value="1"/>
</dbReference>
<feature type="active site" description="Nucleophile" evidence="6">
    <location>
        <position position="457"/>
    </location>
</feature>
<dbReference type="Pfam" id="PF16875">
    <property type="entry name" value="Glyco_hydro_36N"/>
    <property type="match status" value="1"/>
</dbReference>
<dbReference type="InterPro" id="IPR002252">
    <property type="entry name" value="Glyco_hydro_36"/>
</dbReference>
<dbReference type="KEGG" id="serj:SGUI_0472"/>
<name>A0A1B1N8X4_9MICO</name>
<proteinExistence type="inferred from homology"/>